<dbReference type="Pfam" id="PF12770">
    <property type="entry name" value="CHAT"/>
    <property type="match status" value="1"/>
</dbReference>
<organism evidence="2 3">
    <name type="scientific">Paractinoplanes bogorensis</name>
    <dbReference type="NCBI Taxonomy" id="1610840"/>
    <lineage>
        <taxon>Bacteria</taxon>
        <taxon>Bacillati</taxon>
        <taxon>Actinomycetota</taxon>
        <taxon>Actinomycetes</taxon>
        <taxon>Micromonosporales</taxon>
        <taxon>Micromonosporaceae</taxon>
        <taxon>Paractinoplanes</taxon>
    </lineage>
</organism>
<proteinExistence type="predicted"/>
<dbReference type="InterPro" id="IPR024983">
    <property type="entry name" value="CHAT_dom"/>
</dbReference>
<accession>A0ABS5YZW6</accession>
<dbReference type="EMBL" id="JAHKKG010000011">
    <property type="protein sequence ID" value="MBU2668239.1"/>
    <property type="molecule type" value="Genomic_DNA"/>
</dbReference>
<comment type="caution">
    <text evidence="2">The sequence shown here is derived from an EMBL/GenBank/DDBJ whole genome shotgun (WGS) entry which is preliminary data.</text>
</comment>
<evidence type="ECO:0000313" key="2">
    <source>
        <dbReference type="EMBL" id="MBU2668239.1"/>
    </source>
</evidence>
<feature type="domain" description="CHAT" evidence="1">
    <location>
        <begin position="548"/>
        <end position="848"/>
    </location>
</feature>
<sequence>MTTPVSTEDQGRIARIVWAVAGGGGDLDAAIGDFERLAAEAPGRSALAAALVHACVRGRPQTVPARYRALAGLVTAADHDPPPAEQWRPLRAAACALALGQSAADGELPDLGAALAEIDALAAEAAAEPALAPVFASVRLGLEFGRAVTEGDAAATEDLLEQAATFAAAAGGAMADLMVALKDLMTAQRRGDDLKPLMARLRTVSERLPDGDPVRTAMEDALAQADILQTGGRPDPDLVPPGAADRALSLTVLGTAGLAEETDPDRIAAAIATLREALAGIDPAHHRRPFHLTALALALYRQSEVMNRVDRLPEAEELLVEARRLTGGPGNLHSTWIAEMLADVRYRLGRSPGGHVGAVDAMGAHLWQVLAQPDLRSATVAARHAATDAADIARKCLVANDPAEAARALDSGRGLALFAATQVRTVAERLDTAGQDDLAARWRAAVAGGTGPSRALRRDVLEALSDTDLGWATTRPPGPDEIGAALAAVDADALIYLLPADGPVPGYAVMVSAHGSLSYSALPELRLDAAPDLDAYLAASEPTHLDALCDWAWRAAIGPIYRGYLARITPPARPPRVVLVPMGVLARVPWHAARRRDGTYAVQLIAISQAASARLFCHSAGLAPVPPQPLGLIVGDPLADLPSARTEAYAVHRSFYLGARYVGRRPDGSRGHSGSGTRADLDRWLATTGPGAGSMLHMACHGIAEPGGSWLQLADGKLAASSLGGTLDRVPDRPLGLVVLAACSTGRSVTGYDEAYSLGTAFLAAGARTVLSTQWKVPDHGTSVLMYAFHRGVMVDRLAPWDALRRAQLWMLDPRRRIWPDMPEPLREQAERPEAAAVVSWAGFVHGGR</sequence>
<reference evidence="2 3" key="1">
    <citation type="submission" date="2021-06" db="EMBL/GenBank/DDBJ databases">
        <title>Actinoplanes lichenicola sp. nov., and Actinoplanes ovalisporus sp. nov., isolated from lichen in Thailand.</title>
        <authorList>
            <person name="Saeng-In P."/>
            <person name="Kanchanasin P."/>
            <person name="Yuki M."/>
            <person name="Kudo T."/>
            <person name="Ohkuma M."/>
            <person name="Phongsopitanun W."/>
            <person name="Tanasupawat S."/>
        </authorList>
    </citation>
    <scope>NUCLEOTIDE SEQUENCE [LARGE SCALE GENOMIC DNA]</scope>
    <source>
        <strain evidence="2 3">NBRC 110975</strain>
    </source>
</reference>
<name>A0ABS5YZW6_9ACTN</name>
<evidence type="ECO:0000259" key="1">
    <source>
        <dbReference type="Pfam" id="PF12770"/>
    </source>
</evidence>
<evidence type="ECO:0000313" key="3">
    <source>
        <dbReference type="Proteomes" id="UP001519654"/>
    </source>
</evidence>
<gene>
    <name evidence="2" type="ORF">KOI35_32480</name>
</gene>
<protein>
    <submittedName>
        <fullName evidence="2">CHAT domain-containing protein</fullName>
    </submittedName>
</protein>
<keyword evidence="3" id="KW-1185">Reference proteome</keyword>
<dbReference type="Proteomes" id="UP001519654">
    <property type="component" value="Unassembled WGS sequence"/>
</dbReference>
<dbReference type="RefSeq" id="WP_215792507.1">
    <property type="nucleotide sequence ID" value="NZ_JAHKKG010000011.1"/>
</dbReference>